<dbReference type="SUPFAM" id="SSF47954">
    <property type="entry name" value="Cyclin-like"/>
    <property type="match status" value="1"/>
</dbReference>
<dbReference type="EMBL" id="GL883015">
    <property type="protein sequence ID" value="EGG19298.1"/>
    <property type="molecule type" value="Genomic_DNA"/>
</dbReference>
<dbReference type="OrthoDB" id="25654at2759"/>
<evidence type="ECO:0000313" key="1">
    <source>
        <dbReference type="EMBL" id="EGG19298.1"/>
    </source>
</evidence>
<sequence>MNFNLIEDYYCKSKEMNNDWKETFKLLLWKEDNWRNYNQLYPFPSKLLINLLFYISRLYKIDTINVHYAICLIQRYLGLREINKPSQKQNNIGGTKKNENFDVQMSICALNLSCKMNDSQWEHNESIKKILANYFSPKSYLEMELEFLDVIRLYLKIPLVDEFVWLIMDHFFPKNDSLRKIAQHIIDSIYTLPILLEKSFTLLALSTICIAYSIFIKSNTSQLIRWASLVSNYEYEELSKVVEELSNVYFAERQFYKGADYHQICHGLLLKEEQAAAPKVFAIHEQIFANQNENKKHVHPLAPTQKYLDSLNEGSAAAPIKTQTQPQFRTCGSCRTEAKNLAANFCASCGTKLK</sequence>
<protein>
    <recommendedName>
        <fullName evidence="3">Cyclin N-terminal domain-containing protein</fullName>
    </recommendedName>
</protein>
<organism evidence="1 2">
    <name type="scientific">Cavenderia fasciculata</name>
    <name type="common">Slime mold</name>
    <name type="synonym">Dictyostelium fasciculatum</name>
    <dbReference type="NCBI Taxonomy" id="261658"/>
    <lineage>
        <taxon>Eukaryota</taxon>
        <taxon>Amoebozoa</taxon>
        <taxon>Evosea</taxon>
        <taxon>Eumycetozoa</taxon>
        <taxon>Dictyostelia</taxon>
        <taxon>Acytosteliales</taxon>
        <taxon>Cavenderiaceae</taxon>
        <taxon>Cavenderia</taxon>
    </lineage>
</organism>
<keyword evidence="2" id="KW-1185">Reference proteome</keyword>
<dbReference type="InterPro" id="IPR036915">
    <property type="entry name" value="Cyclin-like_sf"/>
</dbReference>
<name>F4PYN2_CACFS</name>
<proteinExistence type="predicted"/>
<dbReference type="Gene3D" id="1.10.472.10">
    <property type="entry name" value="Cyclin-like"/>
    <property type="match status" value="2"/>
</dbReference>
<dbReference type="OMA" id="ICLIQRY"/>
<reference evidence="2" key="1">
    <citation type="journal article" date="2011" name="Genome Res.">
        <title>Phylogeny-wide analysis of social amoeba genomes highlights ancient origins for complex intercellular communication.</title>
        <authorList>
            <person name="Heidel A.J."/>
            <person name="Lawal H.M."/>
            <person name="Felder M."/>
            <person name="Schilde C."/>
            <person name="Helps N.R."/>
            <person name="Tunggal B."/>
            <person name="Rivero F."/>
            <person name="John U."/>
            <person name="Schleicher M."/>
            <person name="Eichinger L."/>
            <person name="Platzer M."/>
            <person name="Noegel A.A."/>
            <person name="Schaap P."/>
            <person name="Gloeckner G."/>
        </authorList>
    </citation>
    <scope>NUCLEOTIDE SEQUENCE [LARGE SCALE GENOMIC DNA]</scope>
    <source>
        <strain evidence="2">SH3</strain>
    </source>
</reference>
<evidence type="ECO:0008006" key="3">
    <source>
        <dbReference type="Google" id="ProtNLM"/>
    </source>
</evidence>
<dbReference type="RefSeq" id="XP_004357569.1">
    <property type="nucleotide sequence ID" value="XM_004357512.1"/>
</dbReference>
<dbReference type="GeneID" id="14871322"/>
<dbReference type="KEGG" id="dfa:DFA_02085"/>
<dbReference type="AlphaFoldDB" id="F4PYN2"/>
<evidence type="ECO:0000313" key="2">
    <source>
        <dbReference type="Proteomes" id="UP000007797"/>
    </source>
</evidence>
<accession>F4PYN2</accession>
<dbReference type="Proteomes" id="UP000007797">
    <property type="component" value="Unassembled WGS sequence"/>
</dbReference>
<gene>
    <name evidence="1" type="ORF">DFA_02085</name>
</gene>